<evidence type="ECO:0000313" key="1">
    <source>
        <dbReference type="EMBL" id="OAR03154.1"/>
    </source>
</evidence>
<proteinExistence type="predicted"/>
<dbReference type="AlphaFoldDB" id="A0A179INV7"/>
<dbReference type="OrthoDB" id="4870106at2759"/>
<gene>
    <name evidence="1" type="ORF">LLEC1_07141</name>
</gene>
<dbReference type="Proteomes" id="UP000243081">
    <property type="component" value="Unassembled WGS sequence"/>
</dbReference>
<name>A0A179INV7_CORDF</name>
<protein>
    <recommendedName>
        <fullName evidence="3">Ankyrin repeat protein</fullName>
    </recommendedName>
</protein>
<keyword evidence="2" id="KW-1185">Reference proteome</keyword>
<comment type="caution">
    <text evidence="1">The sequence shown here is derived from an EMBL/GenBank/DDBJ whole genome shotgun (WGS) entry which is preliminary data.</text>
</comment>
<accession>A0A179INV7</accession>
<sequence>MPKLAKFGEIPLHLAVKRDLAGARWPAFSDRWNDFTYRVEYILEIIESDTEDEDRTEYRGTQNIVEEHRADVLTSLLSDTRTDVIARDDDGATALHNVRYGSITSSDIVK</sequence>
<reference evidence="1 2" key="1">
    <citation type="submission" date="2016-03" db="EMBL/GenBank/DDBJ databases">
        <title>Fine-scale spatial genetic structure of a fungal parasite of coffee scale insects.</title>
        <authorList>
            <person name="Jackson D."/>
            <person name="Zemenick K.A."/>
            <person name="Malloure B."/>
            <person name="Quandt C.A."/>
            <person name="James T.Y."/>
        </authorList>
    </citation>
    <scope>NUCLEOTIDE SEQUENCE [LARGE SCALE GENOMIC DNA]</scope>
    <source>
        <strain evidence="1 2">UM487</strain>
    </source>
</reference>
<evidence type="ECO:0000313" key="2">
    <source>
        <dbReference type="Proteomes" id="UP000243081"/>
    </source>
</evidence>
<organism evidence="1 2">
    <name type="scientific">Cordyceps confragosa</name>
    <name type="common">Lecanicillium lecanii</name>
    <dbReference type="NCBI Taxonomy" id="2714763"/>
    <lineage>
        <taxon>Eukaryota</taxon>
        <taxon>Fungi</taxon>
        <taxon>Dikarya</taxon>
        <taxon>Ascomycota</taxon>
        <taxon>Pezizomycotina</taxon>
        <taxon>Sordariomycetes</taxon>
        <taxon>Hypocreomycetidae</taxon>
        <taxon>Hypocreales</taxon>
        <taxon>Cordycipitaceae</taxon>
        <taxon>Akanthomyces</taxon>
    </lineage>
</organism>
<dbReference type="EMBL" id="LUKN01000296">
    <property type="protein sequence ID" value="OAR03154.1"/>
    <property type="molecule type" value="Genomic_DNA"/>
</dbReference>
<evidence type="ECO:0008006" key="3">
    <source>
        <dbReference type="Google" id="ProtNLM"/>
    </source>
</evidence>